<evidence type="ECO:0000313" key="7">
    <source>
        <dbReference type="EMBL" id="EIW86525.1"/>
    </source>
</evidence>
<dbReference type="PANTHER" id="PTHR11266">
    <property type="entry name" value="PEROXISOMAL MEMBRANE PROTEIN 2, PXMP2 MPV17"/>
    <property type="match status" value="1"/>
</dbReference>
<evidence type="ECO:0000256" key="3">
    <source>
        <dbReference type="ARBA" id="ARBA00022692"/>
    </source>
</evidence>
<comment type="subcellular location">
    <subcellularLocation>
        <location evidence="1">Membrane</location>
        <topology evidence="1">Multi-pass membrane protein</topology>
    </subcellularLocation>
</comment>
<evidence type="ECO:0000256" key="4">
    <source>
        <dbReference type="ARBA" id="ARBA00022989"/>
    </source>
</evidence>
<accession>A0A5M3N6Q5</accession>
<evidence type="ECO:0000256" key="5">
    <source>
        <dbReference type="ARBA" id="ARBA00023136"/>
    </source>
</evidence>
<protein>
    <submittedName>
        <fullName evidence="7">Uncharacterized protein</fullName>
    </submittedName>
</protein>
<reference evidence="8" key="1">
    <citation type="journal article" date="2012" name="Science">
        <title>The Paleozoic origin of enzymatic lignin decomposition reconstructed from 31 fungal genomes.</title>
        <authorList>
            <person name="Floudas D."/>
            <person name="Binder M."/>
            <person name="Riley R."/>
            <person name="Barry K."/>
            <person name="Blanchette R.A."/>
            <person name="Henrissat B."/>
            <person name="Martinez A.T."/>
            <person name="Otillar R."/>
            <person name="Spatafora J.W."/>
            <person name="Yadav J.S."/>
            <person name="Aerts A."/>
            <person name="Benoit I."/>
            <person name="Boyd A."/>
            <person name="Carlson A."/>
            <person name="Copeland A."/>
            <person name="Coutinho P.M."/>
            <person name="de Vries R.P."/>
            <person name="Ferreira P."/>
            <person name="Findley K."/>
            <person name="Foster B."/>
            <person name="Gaskell J."/>
            <person name="Glotzer D."/>
            <person name="Gorecki P."/>
            <person name="Heitman J."/>
            <person name="Hesse C."/>
            <person name="Hori C."/>
            <person name="Igarashi K."/>
            <person name="Jurgens J.A."/>
            <person name="Kallen N."/>
            <person name="Kersten P."/>
            <person name="Kohler A."/>
            <person name="Kuees U."/>
            <person name="Kumar T.K.A."/>
            <person name="Kuo A."/>
            <person name="LaButti K."/>
            <person name="Larrondo L.F."/>
            <person name="Lindquist E."/>
            <person name="Ling A."/>
            <person name="Lombard V."/>
            <person name="Lucas S."/>
            <person name="Lundell T."/>
            <person name="Martin R."/>
            <person name="McLaughlin D.J."/>
            <person name="Morgenstern I."/>
            <person name="Morin E."/>
            <person name="Murat C."/>
            <person name="Nagy L.G."/>
            <person name="Nolan M."/>
            <person name="Ohm R.A."/>
            <person name="Patyshakuliyeva A."/>
            <person name="Rokas A."/>
            <person name="Ruiz-Duenas F.J."/>
            <person name="Sabat G."/>
            <person name="Salamov A."/>
            <person name="Samejima M."/>
            <person name="Schmutz J."/>
            <person name="Slot J.C."/>
            <person name="St John F."/>
            <person name="Stenlid J."/>
            <person name="Sun H."/>
            <person name="Sun S."/>
            <person name="Syed K."/>
            <person name="Tsang A."/>
            <person name="Wiebenga A."/>
            <person name="Young D."/>
            <person name="Pisabarro A."/>
            <person name="Eastwood D.C."/>
            <person name="Martin F."/>
            <person name="Cullen D."/>
            <person name="Grigoriev I.V."/>
            <person name="Hibbett D.S."/>
        </authorList>
    </citation>
    <scope>NUCLEOTIDE SEQUENCE [LARGE SCALE GENOMIC DNA]</scope>
    <source>
        <strain evidence="8">RWD-64-598 SS2</strain>
    </source>
</reference>
<dbReference type="Pfam" id="PF04117">
    <property type="entry name" value="Mpv17_PMP22"/>
    <property type="match status" value="1"/>
</dbReference>
<dbReference type="AlphaFoldDB" id="A0A5M3N6Q5"/>
<dbReference type="InterPro" id="IPR007248">
    <property type="entry name" value="Mpv17_PMP22"/>
</dbReference>
<name>A0A5M3N6Q5_CONPW</name>
<evidence type="ECO:0000313" key="8">
    <source>
        <dbReference type="Proteomes" id="UP000053558"/>
    </source>
</evidence>
<dbReference type="Proteomes" id="UP000053558">
    <property type="component" value="Unassembled WGS sequence"/>
</dbReference>
<dbReference type="EMBL" id="JH711573">
    <property type="protein sequence ID" value="EIW86525.1"/>
    <property type="molecule type" value="Genomic_DNA"/>
</dbReference>
<keyword evidence="3" id="KW-0812">Transmembrane</keyword>
<sequence length="210" mass="23850">MASLSLVRAYQHAFHSYPHRTLAVTGGTLGALGDVVAQISQNLWPKEHEQRPGWDVARTMRFFCFGLGMSPVLGRWNAFLEHRFPLKTIKLRGRQKISFKALAKRVAADQILMAPVGLVIFVGSMGLMEVRSPAQIREKFTEMYGPALLANWQVWPMVQLINFRYMPLPYRIPFQSACGVFWNLYLSILNARYDTIYCTRALSLTPLKGG</sequence>
<comment type="similarity">
    <text evidence="2 6">Belongs to the peroxisomal membrane protein PXMP2/4 family.</text>
</comment>
<dbReference type="KEGG" id="cput:CONPUDRAFT_44700"/>
<gene>
    <name evidence="7" type="ORF">CONPUDRAFT_44700</name>
</gene>
<keyword evidence="5" id="KW-0472">Membrane</keyword>
<dbReference type="OrthoDB" id="10267969at2759"/>
<comment type="caution">
    <text evidence="7">The sequence shown here is derived from an EMBL/GenBank/DDBJ whole genome shotgun (WGS) entry which is preliminary data.</text>
</comment>
<dbReference type="OMA" id="FRVMPIQ"/>
<evidence type="ECO:0000256" key="6">
    <source>
        <dbReference type="RuleBase" id="RU363053"/>
    </source>
</evidence>
<dbReference type="RefSeq" id="XP_007762460.1">
    <property type="nucleotide sequence ID" value="XM_007764270.1"/>
</dbReference>
<evidence type="ECO:0000256" key="1">
    <source>
        <dbReference type="ARBA" id="ARBA00004141"/>
    </source>
</evidence>
<proteinExistence type="inferred from homology"/>
<keyword evidence="4" id="KW-1133">Transmembrane helix</keyword>
<dbReference type="GeneID" id="19207011"/>
<organism evidence="7 8">
    <name type="scientific">Coniophora puteana (strain RWD-64-598)</name>
    <name type="common">Brown rot fungus</name>
    <dbReference type="NCBI Taxonomy" id="741705"/>
    <lineage>
        <taxon>Eukaryota</taxon>
        <taxon>Fungi</taxon>
        <taxon>Dikarya</taxon>
        <taxon>Basidiomycota</taxon>
        <taxon>Agaricomycotina</taxon>
        <taxon>Agaricomycetes</taxon>
        <taxon>Agaricomycetidae</taxon>
        <taxon>Boletales</taxon>
        <taxon>Coniophorineae</taxon>
        <taxon>Coniophoraceae</taxon>
        <taxon>Coniophora</taxon>
    </lineage>
</organism>
<dbReference type="PANTHER" id="PTHR11266:SF50">
    <property type="entry name" value="VACUOLAR MEMBRANE PROTEIN YOR292C"/>
    <property type="match status" value="1"/>
</dbReference>
<evidence type="ECO:0000256" key="2">
    <source>
        <dbReference type="ARBA" id="ARBA00006824"/>
    </source>
</evidence>
<dbReference type="GO" id="GO:0005739">
    <property type="term" value="C:mitochondrion"/>
    <property type="evidence" value="ECO:0007669"/>
    <property type="project" value="TreeGrafter"/>
</dbReference>
<keyword evidence="8" id="KW-1185">Reference proteome</keyword>
<dbReference type="GO" id="GO:0016020">
    <property type="term" value="C:membrane"/>
    <property type="evidence" value="ECO:0007669"/>
    <property type="project" value="UniProtKB-SubCell"/>
</dbReference>